<dbReference type="InterPro" id="IPR032774">
    <property type="entry name" value="WG_beta_rep"/>
</dbReference>
<evidence type="ECO:0000313" key="2">
    <source>
        <dbReference type="EMBL" id="QCX39698.1"/>
    </source>
</evidence>
<dbReference type="KEGG" id="fbe:FF125_15065"/>
<name>A0A5B7TTZ6_9FLAO</name>
<organism evidence="2 3">
    <name type="scientific">Aureibaculum algae</name>
    <dbReference type="NCBI Taxonomy" id="2584122"/>
    <lineage>
        <taxon>Bacteria</taxon>
        <taxon>Pseudomonadati</taxon>
        <taxon>Bacteroidota</taxon>
        <taxon>Flavobacteriia</taxon>
        <taxon>Flavobacteriales</taxon>
        <taxon>Flavobacteriaceae</taxon>
        <taxon>Aureibaculum</taxon>
    </lineage>
</organism>
<dbReference type="PANTHER" id="PTHR37841">
    <property type="entry name" value="GLR2918 PROTEIN"/>
    <property type="match status" value="1"/>
</dbReference>
<dbReference type="RefSeq" id="WP_138950535.1">
    <property type="nucleotide sequence ID" value="NZ_CP040749.1"/>
</dbReference>
<dbReference type="OrthoDB" id="5464673at2"/>
<gene>
    <name evidence="2" type="ORF">FF125_15065</name>
</gene>
<dbReference type="Proteomes" id="UP000306229">
    <property type="component" value="Chromosome"/>
</dbReference>
<dbReference type="Pfam" id="PF14903">
    <property type="entry name" value="WG_beta_rep"/>
    <property type="match status" value="5"/>
</dbReference>
<keyword evidence="1" id="KW-0732">Signal</keyword>
<accession>A0A5B7TTZ6</accession>
<evidence type="ECO:0000256" key="1">
    <source>
        <dbReference type="SAM" id="SignalP"/>
    </source>
</evidence>
<sequence>MIKAIKKSKITYCLLFLLINSLNSFSQEEHRDIYVFERNGKKGLVNNKMEIVVDPVYEQLGGFTISYYNKIHQDGLLDVWRLGDNYSIGDYIVFKLKGKYGVMSLDGQHLVKPLYDELRYTAVSGVFRYEENEKFGLVNKNGEEFLKANYDLVSPEDKRNIIVKEADNYFLVDYKGKLISKKFKHRIFSYDKNTDTFIFQLDKKYGYKKSNGDLLFDTNFYSASSFNNGKAKVRKDANGKFGFINANGKIILPPTYESIYLSGDFDGYYIRNKDYKYGLLDKNIQLLLKPEYDEIGSFNNGFASVKKNDKYGFINKKGKLIIPLIYEDVSSFSEGLAPVKLNKKWGFINSNHKVVIDFKFEGLLLKPFSDGLAAYEQEYNNWGYINKKGELQIESIYKGIVTKFINGAAIVYLKGDKYLINKDSKKFLLKSKRDESQIEIMEVDSSQHK</sequence>
<reference evidence="2 3" key="1">
    <citation type="submission" date="2019-05" db="EMBL/GenBank/DDBJ databases">
        <title>Algicella ahnfeltiae gen. nov., sp. nov., a novel marine bacterium of the family Flavobacteriaceae isolated from a red alga.</title>
        <authorList>
            <person name="Nedashkovskaya O.I."/>
            <person name="Kukhlevskiy A.D."/>
            <person name="Kim S.-G."/>
            <person name="Zhukova N.V."/>
            <person name="Mikhailov V.V."/>
        </authorList>
    </citation>
    <scope>NUCLEOTIDE SEQUENCE [LARGE SCALE GENOMIC DNA]</scope>
    <source>
        <strain evidence="2 3">10Alg115</strain>
    </source>
</reference>
<keyword evidence="3" id="KW-1185">Reference proteome</keyword>
<feature type="signal peptide" evidence="1">
    <location>
        <begin position="1"/>
        <end position="26"/>
    </location>
</feature>
<dbReference type="AlphaFoldDB" id="A0A5B7TTZ6"/>
<proteinExistence type="predicted"/>
<dbReference type="EMBL" id="CP040749">
    <property type="protein sequence ID" value="QCX39698.1"/>
    <property type="molecule type" value="Genomic_DNA"/>
</dbReference>
<feature type="chain" id="PRO_5022943051" evidence="1">
    <location>
        <begin position="27"/>
        <end position="449"/>
    </location>
</feature>
<evidence type="ECO:0000313" key="3">
    <source>
        <dbReference type="Proteomes" id="UP000306229"/>
    </source>
</evidence>
<protein>
    <submittedName>
        <fullName evidence="2">WG repeat-containing protein</fullName>
    </submittedName>
</protein>
<dbReference type="PANTHER" id="PTHR37841:SF1">
    <property type="entry name" value="DUF3298 DOMAIN-CONTAINING PROTEIN"/>
    <property type="match status" value="1"/>
</dbReference>